<feature type="chain" id="PRO_5038397128" description="Secreted protein" evidence="1">
    <location>
        <begin position="23"/>
        <end position="129"/>
    </location>
</feature>
<name>A0A1C6W2A1_9ACTN</name>
<gene>
    <name evidence="2" type="ORF">GA0070606_6230</name>
</gene>
<dbReference type="EMBL" id="FMHZ01000002">
    <property type="protein sequence ID" value="SCL72671.1"/>
    <property type="molecule type" value="Genomic_DNA"/>
</dbReference>
<evidence type="ECO:0008006" key="4">
    <source>
        <dbReference type="Google" id="ProtNLM"/>
    </source>
</evidence>
<reference evidence="3" key="1">
    <citation type="submission" date="2016-06" db="EMBL/GenBank/DDBJ databases">
        <authorList>
            <person name="Varghese N."/>
            <person name="Submissions Spin"/>
        </authorList>
    </citation>
    <scope>NUCLEOTIDE SEQUENCE [LARGE SCALE GENOMIC DNA]</scope>
    <source>
        <strain evidence="3">DSM 43903</strain>
    </source>
</reference>
<evidence type="ECO:0000313" key="2">
    <source>
        <dbReference type="EMBL" id="SCL72671.1"/>
    </source>
</evidence>
<dbReference type="OrthoDB" id="3697954at2"/>
<proteinExistence type="predicted"/>
<organism evidence="2 3">
    <name type="scientific">Micromonospora citrea</name>
    <dbReference type="NCBI Taxonomy" id="47855"/>
    <lineage>
        <taxon>Bacteria</taxon>
        <taxon>Bacillati</taxon>
        <taxon>Actinomycetota</taxon>
        <taxon>Actinomycetes</taxon>
        <taxon>Micromonosporales</taxon>
        <taxon>Micromonosporaceae</taxon>
        <taxon>Micromonospora</taxon>
    </lineage>
</organism>
<dbReference type="AlphaFoldDB" id="A0A1C6W2A1"/>
<keyword evidence="1" id="KW-0732">Signal</keyword>
<accession>A0A1C6W2A1</accession>
<sequence>MRSRLLSSASALALVVGGSVLALMPASPASAHCSGHGTHPDLYSGGAISFGNGSNIRAYPHVDCASRGLGYPGQGIDVHCATYTNALWIFLRNTTTGVNGWSRLDALNVSQPTTIADCSSAVATTHRVA</sequence>
<feature type="signal peptide" evidence="1">
    <location>
        <begin position="1"/>
        <end position="22"/>
    </location>
</feature>
<dbReference type="RefSeq" id="WP_141721894.1">
    <property type="nucleotide sequence ID" value="NZ_FMHZ01000002.1"/>
</dbReference>
<keyword evidence="3" id="KW-1185">Reference proteome</keyword>
<protein>
    <recommendedName>
        <fullName evidence="4">Secreted protein</fullName>
    </recommendedName>
</protein>
<dbReference type="Proteomes" id="UP000199001">
    <property type="component" value="Unassembled WGS sequence"/>
</dbReference>
<evidence type="ECO:0000313" key="3">
    <source>
        <dbReference type="Proteomes" id="UP000199001"/>
    </source>
</evidence>
<evidence type="ECO:0000256" key="1">
    <source>
        <dbReference type="SAM" id="SignalP"/>
    </source>
</evidence>